<dbReference type="SUPFAM" id="SSF103088">
    <property type="entry name" value="OmpA-like"/>
    <property type="match status" value="1"/>
</dbReference>
<dbReference type="InterPro" id="IPR036737">
    <property type="entry name" value="OmpA-like_sf"/>
</dbReference>
<evidence type="ECO:0000256" key="2">
    <source>
        <dbReference type="SAM" id="SignalP"/>
    </source>
</evidence>
<gene>
    <name evidence="4" type="ORF">IU470_28045</name>
</gene>
<keyword evidence="1" id="KW-0472">Membrane</keyword>
<dbReference type="CDD" id="cd07185">
    <property type="entry name" value="OmpA_C-like"/>
    <property type="match status" value="1"/>
</dbReference>
<dbReference type="InterPro" id="IPR006665">
    <property type="entry name" value="OmpA-like"/>
</dbReference>
<proteinExistence type="predicted"/>
<name>A0ABS0CF21_9NOCA</name>
<dbReference type="Pfam" id="PF00691">
    <property type="entry name" value="OmpA"/>
    <property type="match status" value="1"/>
</dbReference>
<evidence type="ECO:0000313" key="4">
    <source>
        <dbReference type="EMBL" id="MBF6228930.1"/>
    </source>
</evidence>
<dbReference type="PROSITE" id="PS51257">
    <property type="entry name" value="PROKAR_LIPOPROTEIN"/>
    <property type="match status" value="1"/>
</dbReference>
<comment type="caution">
    <text evidence="4">The sequence shown here is derived from an EMBL/GenBank/DDBJ whole genome shotgun (WGS) entry which is preliminary data.</text>
</comment>
<protein>
    <submittedName>
        <fullName evidence="4">OmpA family protein</fullName>
    </submittedName>
</protein>
<dbReference type="Gene3D" id="3.30.1330.60">
    <property type="entry name" value="OmpA-like domain"/>
    <property type="match status" value="1"/>
</dbReference>
<keyword evidence="5" id="KW-1185">Reference proteome</keyword>
<sequence length="396" mass="42193">MSPPSSRRRGCLHRHITGLIASAATLAAVSGLTACASNITSEPAPVVLVAPATSAEPLPTLPKSLEAELVSYAEQAKHPGDAVVRIVSSVDGPVIERDLTPLRGKDVEHGNAKDRKIRENIEALTGDLANVQATAPGLELVRLMDRGSQYPRARMFVLSSGADTEPPVDLDVRGLSFNPAEIAESIHRQGLLNLTRHHVTFAGLGMTGGSVQPRLPAYGRRLLEDLWMQICEKADADRCDIAESEPASAPPRATLPVPILPVPTAYTEPGTGCVRYQQLSEAELHFAPDSPALPASADEVLRPLVESARRCRVRQVDVIGHIACTTLDGRDSSNLSGRRADAVASQLVTLGLPPSLLGQVVGRGADEPVIPNLTPDGQFIESAAVLNRRVEVTLWQ</sequence>
<organism evidence="4 5">
    <name type="scientific">Nocardia abscessus</name>
    <dbReference type="NCBI Taxonomy" id="120957"/>
    <lineage>
        <taxon>Bacteria</taxon>
        <taxon>Bacillati</taxon>
        <taxon>Actinomycetota</taxon>
        <taxon>Actinomycetes</taxon>
        <taxon>Mycobacteriales</taxon>
        <taxon>Nocardiaceae</taxon>
        <taxon>Nocardia</taxon>
    </lineage>
</organism>
<evidence type="ECO:0000313" key="5">
    <source>
        <dbReference type="Proteomes" id="UP000807309"/>
    </source>
</evidence>
<keyword evidence="2" id="KW-0732">Signal</keyword>
<feature type="signal peptide" evidence="2">
    <location>
        <begin position="1"/>
        <end position="36"/>
    </location>
</feature>
<feature type="chain" id="PRO_5046305377" evidence="2">
    <location>
        <begin position="37"/>
        <end position="396"/>
    </location>
</feature>
<evidence type="ECO:0000256" key="1">
    <source>
        <dbReference type="PROSITE-ProRule" id="PRU00473"/>
    </source>
</evidence>
<evidence type="ECO:0000259" key="3">
    <source>
        <dbReference type="PROSITE" id="PS51123"/>
    </source>
</evidence>
<dbReference type="Proteomes" id="UP000807309">
    <property type="component" value="Unassembled WGS sequence"/>
</dbReference>
<reference evidence="4 5" key="1">
    <citation type="submission" date="2020-10" db="EMBL/GenBank/DDBJ databases">
        <title>Identification of Nocardia species via Next-generation sequencing and recognition of intraspecies genetic diversity.</title>
        <authorList>
            <person name="Li P."/>
            <person name="Li P."/>
            <person name="Lu B."/>
        </authorList>
    </citation>
    <scope>NUCLEOTIDE SEQUENCE [LARGE SCALE GENOMIC DNA]</scope>
    <source>
        <strain evidence="4 5">N-11</strain>
    </source>
</reference>
<feature type="domain" description="OmpA-like" evidence="3">
    <location>
        <begin position="274"/>
        <end position="396"/>
    </location>
</feature>
<dbReference type="PROSITE" id="PS51123">
    <property type="entry name" value="OMPA_2"/>
    <property type="match status" value="1"/>
</dbReference>
<dbReference type="RefSeq" id="WP_195035803.1">
    <property type="nucleotide sequence ID" value="NZ_JADLRE010000027.1"/>
</dbReference>
<accession>A0ABS0CF21</accession>
<dbReference type="EMBL" id="JADLRE010000027">
    <property type="protein sequence ID" value="MBF6228930.1"/>
    <property type="molecule type" value="Genomic_DNA"/>
</dbReference>